<organism evidence="3 4">
    <name type="scientific">Steinernema carpocapsae</name>
    <name type="common">Entomopathogenic nematode</name>
    <dbReference type="NCBI Taxonomy" id="34508"/>
    <lineage>
        <taxon>Eukaryota</taxon>
        <taxon>Metazoa</taxon>
        <taxon>Ecdysozoa</taxon>
        <taxon>Nematoda</taxon>
        <taxon>Chromadorea</taxon>
        <taxon>Rhabditida</taxon>
        <taxon>Tylenchina</taxon>
        <taxon>Panagrolaimomorpha</taxon>
        <taxon>Strongyloidoidea</taxon>
        <taxon>Steinernematidae</taxon>
        <taxon>Steinernema</taxon>
    </lineage>
</organism>
<dbReference type="OrthoDB" id="73639at2759"/>
<feature type="compositionally biased region" description="Polar residues" evidence="1">
    <location>
        <begin position="127"/>
        <end position="137"/>
    </location>
</feature>
<dbReference type="PANTHER" id="PTHR12967:SF0">
    <property type="entry name" value="PROTEIN SHQ1 HOMOLOG"/>
    <property type="match status" value="1"/>
</dbReference>
<dbReference type="InterPro" id="IPR008978">
    <property type="entry name" value="HSP20-like_chaperone"/>
</dbReference>
<evidence type="ECO:0000256" key="1">
    <source>
        <dbReference type="SAM" id="MobiDB-lite"/>
    </source>
</evidence>
<comment type="caution">
    <text evidence="3">The sequence shown here is derived from an EMBL/GenBank/DDBJ whole genome shotgun (WGS) entry which is preliminary data.</text>
</comment>
<dbReference type="PANTHER" id="PTHR12967">
    <property type="entry name" value="PROTEIN SHQ1 HOMOLOG"/>
    <property type="match status" value="1"/>
</dbReference>
<protein>
    <recommendedName>
        <fullName evidence="2">CS domain-containing protein</fullName>
    </recommendedName>
</protein>
<dbReference type="InterPro" id="IPR039742">
    <property type="entry name" value="Shq1"/>
</dbReference>
<dbReference type="InterPro" id="IPR007052">
    <property type="entry name" value="CS_dom"/>
</dbReference>
<evidence type="ECO:0000259" key="2">
    <source>
        <dbReference type="PROSITE" id="PS51203"/>
    </source>
</evidence>
<dbReference type="GO" id="GO:0051082">
    <property type="term" value="F:unfolded protein binding"/>
    <property type="evidence" value="ECO:0007669"/>
    <property type="project" value="TreeGrafter"/>
</dbReference>
<dbReference type="SUPFAM" id="SSF49764">
    <property type="entry name" value="HSP20-like chaperones"/>
    <property type="match status" value="1"/>
</dbReference>
<accession>A0A4U5LRR2</accession>
<gene>
    <name evidence="3" type="ORF">L596_030110</name>
</gene>
<sequence>MITPSFSICQDGQFLTIKIHAPYANVGEADVEYYEKTFVFTAEPYFLRLFLPCEVIFDESGACDYDADSGHFTVKVPKKNEDEHFPNLDMLQDLLKAPQISAKPVVEEIEDDEGEEDEDDVPKVPDASNSGAFTLSFGSHFVPKMAKNSTPTRSSAKPKKSQKWPKSTNAATASAVATSRGLRQI</sequence>
<keyword evidence="4" id="KW-1185">Reference proteome</keyword>
<evidence type="ECO:0000313" key="3">
    <source>
        <dbReference type="EMBL" id="TKR58699.1"/>
    </source>
</evidence>
<feature type="domain" description="CS" evidence="2">
    <location>
        <begin position="1"/>
        <end position="89"/>
    </location>
</feature>
<dbReference type="AlphaFoldDB" id="A0A4U5LRR2"/>
<reference evidence="3 4" key="1">
    <citation type="journal article" date="2015" name="Genome Biol.">
        <title>Comparative genomics of Steinernema reveals deeply conserved gene regulatory networks.</title>
        <authorList>
            <person name="Dillman A.R."/>
            <person name="Macchietto M."/>
            <person name="Porter C.F."/>
            <person name="Rogers A."/>
            <person name="Williams B."/>
            <person name="Antoshechkin I."/>
            <person name="Lee M.M."/>
            <person name="Goodwin Z."/>
            <person name="Lu X."/>
            <person name="Lewis E.E."/>
            <person name="Goodrich-Blair H."/>
            <person name="Stock S.P."/>
            <person name="Adams B.J."/>
            <person name="Sternberg P.W."/>
            <person name="Mortazavi A."/>
        </authorList>
    </citation>
    <scope>NUCLEOTIDE SEQUENCE [LARGE SCALE GENOMIC DNA]</scope>
    <source>
        <strain evidence="3 4">ALL</strain>
    </source>
</reference>
<feature type="compositionally biased region" description="Acidic residues" evidence="1">
    <location>
        <begin position="108"/>
        <end position="120"/>
    </location>
</feature>
<feature type="compositionally biased region" description="Low complexity" evidence="1">
    <location>
        <begin position="167"/>
        <end position="179"/>
    </location>
</feature>
<dbReference type="GO" id="GO:0005654">
    <property type="term" value="C:nucleoplasm"/>
    <property type="evidence" value="ECO:0007669"/>
    <property type="project" value="TreeGrafter"/>
</dbReference>
<dbReference type="InterPro" id="IPR048696">
    <property type="entry name" value="SHQ1-like_CS"/>
</dbReference>
<name>A0A4U5LRR2_STECR</name>
<dbReference type="STRING" id="34508.A0A4U5LRR2"/>
<feature type="region of interest" description="Disordered" evidence="1">
    <location>
        <begin position="108"/>
        <end position="185"/>
    </location>
</feature>
<dbReference type="Proteomes" id="UP000298663">
    <property type="component" value="Unassembled WGS sequence"/>
</dbReference>
<dbReference type="Gene3D" id="2.60.40.790">
    <property type="match status" value="1"/>
</dbReference>
<reference evidence="3 4" key="2">
    <citation type="journal article" date="2019" name="G3 (Bethesda)">
        <title>Hybrid Assembly of the Genome of the Entomopathogenic Nematode Steinernema carpocapsae Identifies the X-Chromosome.</title>
        <authorList>
            <person name="Serra L."/>
            <person name="Macchietto M."/>
            <person name="Macias-Munoz A."/>
            <person name="McGill C.J."/>
            <person name="Rodriguez I.M."/>
            <person name="Rodriguez B."/>
            <person name="Murad R."/>
            <person name="Mortazavi A."/>
        </authorList>
    </citation>
    <scope>NUCLEOTIDE SEQUENCE [LARGE SCALE GENOMIC DNA]</scope>
    <source>
        <strain evidence="3 4">ALL</strain>
    </source>
</reference>
<dbReference type="EMBL" id="AZBU02000013">
    <property type="protein sequence ID" value="TKR58699.1"/>
    <property type="molecule type" value="Genomic_DNA"/>
</dbReference>
<dbReference type="PROSITE" id="PS51203">
    <property type="entry name" value="CS"/>
    <property type="match status" value="1"/>
</dbReference>
<dbReference type="Pfam" id="PF21413">
    <property type="entry name" value="SHQ1-like_CS"/>
    <property type="match status" value="1"/>
</dbReference>
<proteinExistence type="predicted"/>
<dbReference type="GO" id="GO:0005737">
    <property type="term" value="C:cytoplasm"/>
    <property type="evidence" value="ECO:0007669"/>
    <property type="project" value="TreeGrafter"/>
</dbReference>
<dbReference type="GO" id="GO:0000493">
    <property type="term" value="P:box H/ACA snoRNP assembly"/>
    <property type="evidence" value="ECO:0007669"/>
    <property type="project" value="InterPro"/>
</dbReference>
<evidence type="ECO:0000313" key="4">
    <source>
        <dbReference type="Proteomes" id="UP000298663"/>
    </source>
</evidence>